<dbReference type="InterPro" id="IPR003594">
    <property type="entry name" value="HATPase_dom"/>
</dbReference>
<dbReference type="InterPro" id="IPR005467">
    <property type="entry name" value="His_kinase_dom"/>
</dbReference>
<evidence type="ECO:0000259" key="16">
    <source>
        <dbReference type="PROSITE" id="PS50109"/>
    </source>
</evidence>
<dbReference type="CDD" id="cd00082">
    <property type="entry name" value="HisKA"/>
    <property type="match status" value="1"/>
</dbReference>
<comment type="catalytic activity">
    <reaction evidence="1">
        <text>ATP + protein L-histidine = ADP + protein N-phospho-L-histidine.</text>
        <dbReference type="EC" id="2.7.13.3"/>
    </reaction>
</comment>
<dbReference type="SUPFAM" id="SSF47384">
    <property type="entry name" value="Homodimeric domain of signal transducing histidine kinase"/>
    <property type="match status" value="1"/>
</dbReference>
<evidence type="ECO:0000256" key="7">
    <source>
        <dbReference type="ARBA" id="ARBA00022692"/>
    </source>
</evidence>
<dbReference type="GO" id="GO:0005886">
    <property type="term" value="C:plasma membrane"/>
    <property type="evidence" value="ECO:0007669"/>
    <property type="project" value="UniProtKB-SubCell"/>
</dbReference>
<evidence type="ECO:0000313" key="19">
    <source>
        <dbReference type="Proteomes" id="UP000480185"/>
    </source>
</evidence>
<keyword evidence="11 15" id="KW-1133">Transmembrane helix</keyword>
<keyword evidence="19" id="KW-1185">Reference proteome</keyword>
<keyword evidence="8" id="KW-0547">Nucleotide-binding</keyword>
<dbReference type="Gene3D" id="6.10.340.10">
    <property type="match status" value="1"/>
</dbReference>
<dbReference type="InterPro" id="IPR050398">
    <property type="entry name" value="HssS/ArlS-like"/>
</dbReference>
<dbReference type="InterPro" id="IPR004358">
    <property type="entry name" value="Sig_transdc_His_kin-like_C"/>
</dbReference>
<dbReference type="PANTHER" id="PTHR45528:SF1">
    <property type="entry name" value="SENSOR HISTIDINE KINASE CPXA"/>
    <property type="match status" value="1"/>
</dbReference>
<dbReference type="InterPro" id="IPR003661">
    <property type="entry name" value="HisK_dim/P_dom"/>
</dbReference>
<accession>A0A6G1XAD8</accession>
<feature type="domain" description="HAMP" evidence="17">
    <location>
        <begin position="195"/>
        <end position="250"/>
    </location>
</feature>
<keyword evidence="10" id="KW-0067">ATP-binding</keyword>
<evidence type="ECO:0000256" key="2">
    <source>
        <dbReference type="ARBA" id="ARBA00004651"/>
    </source>
</evidence>
<evidence type="ECO:0000256" key="10">
    <source>
        <dbReference type="ARBA" id="ARBA00022840"/>
    </source>
</evidence>
<dbReference type="EMBL" id="WJNH01000013">
    <property type="protein sequence ID" value="MRG87866.1"/>
    <property type="molecule type" value="Genomic_DNA"/>
</dbReference>
<dbReference type="SMART" id="SM00387">
    <property type="entry name" value="HATPase_c"/>
    <property type="match status" value="1"/>
</dbReference>
<dbReference type="GO" id="GO:0005524">
    <property type="term" value="F:ATP binding"/>
    <property type="evidence" value="ECO:0007669"/>
    <property type="project" value="UniProtKB-KW"/>
</dbReference>
<keyword evidence="4" id="KW-1003">Cell membrane</keyword>
<protein>
    <recommendedName>
        <fullName evidence="3">histidine kinase</fullName>
        <ecNumber evidence="3">2.7.13.3</ecNumber>
    </recommendedName>
</protein>
<evidence type="ECO:0000256" key="13">
    <source>
        <dbReference type="ARBA" id="ARBA00023136"/>
    </source>
</evidence>
<sequence length="496" mass="56078">MFTIKNKKRIPLQRYWTTRYLYTLVIGLVVVAIFSALWIRHSTLENRLDMMDFMANEIAYRFVYEDSLDPKDDVRAFLEERGEFSNLKSTPYIYVVNTDGAILSSNKPRSPFEQRLNPAIMKSQDTTQKITLNDQTGPVYLVKRPIQYESYILGYVVVMDTEDNLTAVNQEYRQLLIMIGSLALLGWAAIYFLSRRLSKPIKEVAKAAGQVQKGDYNVKLPSPGDVKEEEVYELIHSFEEMSQQLKKLESLRTELLAGVTHELKTPVTSISGLLQAVNDGVVNGDEAKEFLEISLKETTKMKKMVEDLLAFNSFAANAIPISKEIHEVNKLVKDIVHQWEVAQDHQKSKVTVSVLDDEIELNVDPIRLQQVITNLLNNALHAVDETGEIDISLGTERDAVTIDVKDNGIGIPEAEQTFIFERFYRGEGKKYKVGGLGLGLPFSKMIAQALGGDLQLVKSSSDGTIFRIVLPKSNTSHTKNDKKPKSTRHYPDVRKS</sequence>
<dbReference type="SMART" id="SM00388">
    <property type="entry name" value="HisKA"/>
    <property type="match status" value="1"/>
</dbReference>
<dbReference type="Proteomes" id="UP000480185">
    <property type="component" value="Unassembled WGS sequence"/>
</dbReference>
<evidence type="ECO:0000256" key="3">
    <source>
        <dbReference type="ARBA" id="ARBA00012438"/>
    </source>
</evidence>
<organism evidence="18 19">
    <name type="scientific">Salinibacillus xinjiangensis</name>
    <dbReference type="NCBI Taxonomy" id="1229268"/>
    <lineage>
        <taxon>Bacteria</taxon>
        <taxon>Bacillati</taxon>
        <taxon>Bacillota</taxon>
        <taxon>Bacilli</taxon>
        <taxon>Bacillales</taxon>
        <taxon>Bacillaceae</taxon>
        <taxon>Salinibacillus</taxon>
    </lineage>
</organism>
<dbReference type="InterPro" id="IPR036890">
    <property type="entry name" value="HATPase_C_sf"/>
</dbReference>
<feature type="region of interest" description="Disordered" evidence="14">
    <location>
        <begin position="475"/>
        <end position="496"/>
    </location>
</feature>
<keyword evidence="9" id="KW-0418">Kinase</keyword>
<dbReference type="PRINTS" id="PR00344">
    <property type="entry name" value="BCTRLSENSOR"/>
</dbReference>
<dbReference type="GO" id="GO:0000155">
    <property type="term" value="F:phosphorelay sensor kinase activity"/>
    <property type="evidence" value="ECO:0007669"/>
    <property type="project" value="InterPro"/>
</dbReference>
<evidence type="ECO:0000313" key="18">
    <source>
        <dbReference type="EMBL" id="MRG87866.1"/>
    </source>
</evidence>
<keyword evidence="5" id="KW-0597">Phosphoprotein</keyword>
<dbReference type="RefSeq" id="WP_323742072.1">
    <property type="nucleotide sequence ID" value="NZ_WJNH01000013.1"/>
</dbReference>
<evidence type="ECO:0000259" key="17">
    <source>
        <dbReference type="PROSITE" id="PS50885"/>
    </source>
</evidence>
<evidence type="ECO:0000256" key="4">
    <source>
        <dbReference type="ARBA" id="ARBA00022475"/>
    </source>
</evidence>
<feature type="transmembrane region" description="Helical" evidence="15">
    <location>
        <begin position="20"/>
        <end position="39"/>
    </location>
</feature>
<dbReference type="Pfam" id="PF00512">
    <property type="entry name" value="HisKA"/>
    <property type="match status" value="1"/>
</dbReference>
<evidence type="ECO:0000256" key="14">
    <source>
        <dbReference type="SAM" id="MobiDB-lite"/>
    </source>
</evidence>
<reference evidence="18 19" key="1">
    <citation type="submission" date="2019-11" db="EMBL/GenBank/DDBJ databases">
        <authorList>
            <person name="Li J."/>
        </authorList>
    </citation>
    <scope>NUCLEOTIDE SEQUENCE [LARGE SCALE GENOMIC DNA]</scope>
    <source>
        <strain evidence="18 19">J4</strain>
    </source>
</reference>
<comment type="subcellular location">
    <subcellularLocation>
        <location evidence="2">Cell membrane</location>
        <topology evidence="2">Multi-pass membrane protein</topology>
    </subcellularLocation>
</comment>
<proteinExistence type="predicted"/>
<evidence type="ECO:0000256" key="6">
    <source>
        <dbReference type="ARBA" id="ARBA00022679"/>
    </source>
</evidence>
<dbReference type="InterPro" id="IPR036097">
    <property type="entry name" value="HisK_dim/P_sf"/>
</dbReference>
<keyword evidence="12" id="KW-0902">Two-component regulatory system</keyword>
<dbReference type="InterPro" id="IPR003660">
    <property type="entry name" value="HAMP_dom"/>
</dbReference>
<evidence type="ECO:0000256" key="12">
    <source>
        <dbReference type="ARBA" id="ARBA00023012"/>
    </source>
</evidence>
<dbReference type="PROSITE" id="PS50109">
    <property type="entry name" value="HIS_KIN"/>
    <property type="match status" value="1"/>
</dbReference>
<dbReference type="SMART" id="SM00304">
    <property type="entry name" value="HAMP"/>
    <property type="match status" value="1"/>
</dbReference>
<keyword evidence="13 15" id="KW-0472">Membrane</keyword>
<dbReference type="PROSITE" id="PS50885">
    <property type="entry name" value="HAMP"/>
    <property type="match status" value="1"/>
</dbReference>
<keyword evidence="6" id="KW-0808">Transferase</keyword>
<feature type="compositionally biased region" description="Basic and acidic residues" evidence="14">
    <location>
        <begin position="478"/>
        <end position="496"/>
    </location>
</feature>
<dbReference type="CDD" id="cd06225">
    <property type="entry name" value="HAMP"/>
    <property type="match status" value="1"/>
</dbReference>
<dbReference type="Pfam" id="PF00672">
    <property type="entry name" value="HAMP"/>
    <property type="match status" value="1"/>
</dbReference>
<dbReference type="PANTHER" id="PTHR45528">
    <property type="entry name" value="SENSOR HISTIDINE KINASE CPXA"/>
    <property type="match status" value="1"/>
</dbReference>
<evidence type="ECO:0000256" key="8">
    <source>
        <dbReference type="ARBA" id="ARBA00022741"/>
    </source>
</evidence>
<evidence type="ECO:0000256" key="11">
    <source>
        <dbReference type="ARBA" id="ARBA00022989"/>
    </source>
</evidence>
<evidence type="ECO:0000256" key="15">
    <source>
        <dbReference type="SAM" id="Phobius"/>
    </source>
</evidence>
<dbReference type="SUPFAM" id="SSF158472">
    <property type="entry name" value="HAMP domain-like"/>
    <property type="match status" value="1"/>
</dbReference>
<dbReference type="Pfam" id="PF02518">
    <property type="entry name" value="HATPase_c"/>
    <property type="match status" value="1"/>
</dbReference>
<dbReference type="Gene3D" id="3.30.565.10">
    <property type="entry name" value="Histidine kinase-like ATPase, C-terminal domain"/>
    <property type="match status" value="1"/>
</dbReference>
<dbReference type="EC" id="2.7.13.3" evidence="3"/>
<dbReference type="AlphaFoldDB" id="A0A6G1XAD8"/>
<dbReference type="SUPFAM" id="SSF55874">
    <property type="entry name" value="ATPase domain of HSP90 chaperone/DNA topoisomerase II/histidine kinase"/>
    <property type="match status" value="1"/>
</dbReference>
<evidence type="ECO:0000256" key="1">
    <source>
        <dbReference type="ARBA" id="ARBA00000085"/>
    </source>
</evidence>
<comment type="caution">
    <text evidence="18">The sequence shown here is derived from an EMBL/GenBank/DDBJ whole genome shotgun (WGS) entry which is preliminary data.</text>
</comment>
<keyword evidence="7 15" id="KW-0812">Transmembrane</keyword>
<evidence type="ECO:0000256" key="5">
    <source>
        <dbReference type="ARBA" id="ARBA00022553"/>
    </source>
</evidence>
<gene>
    <name evidence="18" type="ORF">GH754_16500</name>
</gene>
<feature type="domain" description="Histidine kinase" evidence="16">
    <location>
        <begin position="258"/>
        <end position="474"/>
    </location>
</feature>
<dbReference type="Gene3D" id="1.10.287.130">
    <property type="match status" value="1"/>
</dbReference>
<evidence type="ECO:0000256" key="9">
    <source>
        <dbReference type="ARBA" id="ARBA00022777"/>
    </source>
</evidence>
<name>A0A6G1XAD8_9BACI</name>
<dbReference type="CDD" id="cd00075">
    <property type="entry name" value="HATPase"/>
    <property type="match status" value="1"/>
</dbReference>